<sequence>MPRYPVPIIARRHFECHSIAKSSQPQDVRGRASQQRHYPNPTPPHLIQTKTLQASSHAELANIPTSDPYHHASRATPATEEASCYPTPTPYPQATKPSQARPVRPSVRPSRVQCVYILQSACSAFRRLFIPLLDVRSKSKSNRVADDETGAAVLVCVGLAPLPQGGGQGGHTV</sequence>
<proteinExistence type="predicted"/>
<evidence type="ECO:0000256" key="1">
    <source>
        <dbReference type="SAM" id="MobiDB-lite"/>
    </source>
</evidence>
<dbReference type="AlphaFoldDB" id="A0A9P4PGZ0"/>
<keyword evidence="3" id="KW-1185">Reference proteome</keyword>
<feature type="region of interest" description="Disordered" evidence="1">
    <location>
        <begin position="20"/>
        <end position="45"/>
    </location>
</feature>
<gene>
    <name evidence="2" type="ORF">P171DRAFT_495656</name>
</gene>
<feature type="compositionally biased region" description="Polar residues" evidence="1">
    <location>
        <begin position="20"/>
        <end position="37"/>
    </location>
</feature>
<dbReference type="Proteomes" id="UP000799764">
    <property type="component" value="Unassembled WGS sequence"/>
</dbReference>
<reference evidence="2" key="1">
    <citation type="journal article" date="2020" name="Stud. Mycol.">
        <title>101 Dothideomycetes genomes: a test case for predicting lifestyles and emergence of pathogens.</title>
        <authorList>
            <person name="Haridas S."/>
            <person name="Albert R."/>
            <person name="Binder M."/>
            <person name="Bloem J."/>
            <person name="Labutti K."/>
            <person name="Salamov A."/>
            <person name="Andreopoulos B."/>
            <person name="Baker S."/>
            <person name="Barry K."/>
            <person name="Bills G."/>
            <person name="Bluhm B."/>
            <person name="Cannon C."/>
            <person name="Castanera R."/>
            <person name="Culley D."/>
            <person name="Daum C."/>
            <person name="Ezra D."/>
            <person name="Gonzalez J."/>
            <person name="Henrissat B."/>
            <person name="Kuo A."/>
            <person name="Liang C."/>
            <person name="Lipzen A."/>
            <person name="Lutzoni F."/>
            <person name="Magnuson J."/>
            <person name="Mondo S."/>
            <person name="Nolan M."/>
            <person name="Ohm R."/>
            <person name="Pangilinan J."/>
            <person name="Park H.-J."/>
            <person name="Ramirez L."/>
            <person name="Alfaro M."/>
            <person name="Sun H."/>
            <person name="Tritt A."/>
            <person name="Yoshinaga Y."/>
            <person name="Zwiers L.-H."/>
            <person name="Turgeon B."/>
            <person name="Goodwin S."/>
            <person name="Spatafora J."/>
            <person name="Crous P."/>
            <person name="Grigoriev I."/>
        </authorList>
    </citation>
    <scope>NUCLEOTIDE SEQUENCE</scope>
    <source>
        <strain evidence="2">CBS 690.94</strain>
    </source>
</reference>
<accession>A0A9P4PGZ0</accession>
<comment type="caution">
    <text evidence="2">The sequence shown here is derived from an EMBL/GenBank/DDBJ whole genome shotgun (WGS) entry which is preliminary data.</text>
</comment>
<evidence type="ECO:0000313" key="2">
    <source>
        <dbReference type="EMBL" id="KAF2443777.1"/>
    </source>
</evidence>
<name>A0A9P4PGZ0_9PLEO</name>
<dbReference type="EMBL" id="MU001502">
    <property type="protein sequence ID" value="KAF2443777.1"/>
    <property type="molecule type" value="Genomic_DNA"/>
</dbReference>
<organism evidence="2 3">
    <name type="scientific">Karstenula rhodostoma CBS 690.94</name>
    <dbReference type="NCBI Taxonomy" id="1392251"/>
    <lineage>
        <taxon>Eukaryota</taxon>
        <taxon>Fungi</taxon>
        <taxon>Dikarya</taxon>
        <taxon>Ascomycota</taxon>
        <taxon>Pezizomycotina</taxon>
        <taxon>Dothideomycetes</taxon>
        <taxon>Pleosporomycetidae</taxon>
        <taxon>Pleosporales</taxon>
        <taxon>Massarineae</taxon>
        <taxon>Didymosphaeriaceae</taxon>
        <taxon>Karstenula</taxon>
    </lineage>
</organism>
<feature type="region of interest" description="Disordered" evidence="1">
    <location>
        <begin position="63"/>
        <end position="105"/>
    </location>
</feature>
<protein>
    <submittedName>
        <fullName evidence="2">Uncharacterized protein</fullName>
    </submittedName>
</protein>
<evidence type="ECO:0000313" key="3">
    <source>
        <dbReference type="Proteomes" id="UP000799764"/>
    </source>
</evidence>